<protein>
    <submittedName>
        <fullName evidence="1">Uncharacterized protein</fullName>
    </submittedName>
</protein>
<dbReference type="RefSeq" id="WP_188459568.1">
    <property type="nucleotide sequence ID" value="NZ_BMGM01000014.1"/>
</dbReference>
<accession>A0ABQ1SL38</accession>
<reference evidence="2" key="1">
    <citation type="journal article" date="2019" name="Int. J. Syst. Evol. Microbiol.">
        <title>The Global Catalogue of Microorganisms (GCM) 10K type strain sequencing project: providing services to taxonomists for standard genome sequencing and annotation.</title>
        <authorList>
            <consortium name="The Broad Institute Genomics Platform"/>
            <consortium name="The Broad Institute Genome Sequencing Center for Infectious Disease"/>
            <person name="Wu L."/>
            <person name="Ma J."/>
        </authorList>
    </citation>
    <scope>NUCLEOTIDE SEQUENCE [LARGE SCALE GENOMIC DNA]</scope>
    <source>
        <strain evidence="2">CGMCC 1.12931</strain>
    </source>
</reference>
<proteinExistence type="predicted"/>
<evidence type="ECO:0000313" key="2">
    <source>
        <dbReference type="Proteomes" id="UP000599179"/>
    </source>
</evidence>
<sequence length="75" mass="8413">MKSVNIQISDFEFNQLGLNKNTLSFSELVDIIGKKITKQTLEKSIQLSNKCGLSEMTMQEINDEIKACRNAKSSS</sequence>
<evidence type="ECO:0000313" key="1">
    <source>
        <dbReference type="EMBL" id="GGE44642.1"/>
    </source>
</evidence>
<name>A0ABQ1SL38_9FLAO</name>
<keyword evidence="2" id="KW-1185">Reference proteome</keyword>
<dbReference type="Proteomes" id="UP000599179">
    <property type="component" value="Unassembled WGS sequence"/>
</dbReference>
<comment type="caution">
    <text evidence="1">The sequence shown here is derived from an EMBL/GenBank/DDBJ whole genome shotgun (WGS) entry which is preliminary data.</text>
</comment>
<gene>
    <name evidence="1" type="ORF">GCM10010832_25770</name>
</gene>
<organism evidence="1 2">
    <name type="scientific">Psychroflexus planctonicus</name>
    <dbReference type="NCBI Taxonomy" id="1526575"/>
    <lineage>
        <taxon>Bacteria</taxon>
        <taxon>Pseudomonadati</taxon>
        <taxon>Bacteroidota</taxon>
        <taxon>Flavobacteriia</taxon>
        <taxon>Flavobacteriales</taxon>
        <taxon>Flavobacteriaceae</taxon>
        <taxon>Psychroflexus</taxon>
    </lineage>
</organism>
<dbReference type="EMBL" id="BMGM01000014">
    <property type="protein sequence ID" value="GGE44642.1"/>
    <property type="molecule type" value="Genomic_DNA"/>
</dbReference>